<accession>A0A1D1VDZ9</accession>
<name>A0A1D1VDZ9_RAMVA</name>
<dbReference type="Proteomes" id="UP000186922">
    <property type="component" value="Unassembled WGS sequence"/>
</dbReference>
<gene>
    <name evidence="2" type="primary">RvY_10805-1</name>
    <name evidence="2" type="synonym">RvY_10805.1</name>
    <name evidence="2" type="ORF">RvY_10805</name>
</gene>
<protein>
    <recommendedName>
        <fullName evidence="1">F-box domain-containing protein</fullName>
    </recommendedName>
</protein>
<keyword evidence="3" id="KW-1185">Reference proteome</keyword>
<dbReference type="InterPro" id="IPR036322">
    <property type="entry name" value="WD40_repeat_dom_sf"/>
</dbReference>
<dbReference type="InterPro" id="IPR015943">
    <property type="entry name" value="WD40/YVTN_repeat-like_dom_sf"/>
</dbReference>
<dbReference type="EMBL" id="BDGG01000005">
    <property type="protein sequence ID" value="GAU99866.1"/>
    <property type="molecule type" value="Genomic_DNA"/>
</dbReference>
<organism evidence="2 3">
    <name type="scientific">Ramazzottius varieornatus</name>
    <name type="common">Water bear</name>
    <name type="synonym">Tardigrade</name>
    <dbReference type="NCBI Taxonomy" id="947166"/>
    <lineage>
        <taxon>Eukaryota</taxon>
        <taxon>Metazoa</taxon>
        <taxon>Ecdysozoa</taxon>
        <taxon>Tardigrada</taxon>
        <taxon>Eutardigrada</taxon>
        <taxon>Parachela</taxon>
        <taxon>Hypsibioidea</taxon>
        <taxon>Ramazzottiidae</taxon>
        <taxon>Ramazzottius</taxon>
    </lineage>
</organism>
<evidence type="ECO:0000259" key="1">
    <source>
        <dbReference type="PROSITE" id="PS50181"/>
    </source>
</evidence>
<dbReference type="InterPro" id="IPR036047">
    <property type="entry name" value="F-box-like_dom_sf"/>
</dbReference>
<dbReference type="PROSITE" id="PS50181">
    <property type="entry name" value="FBOX"/>
    <property type="match status" value="1"/>
</dbReference>
<reference evidence="2 3" key="1">
    <citation type="journal article" date="2016" name="Nat. Commun.">
        <title>Extremotolerant tardigrade genome and improved radiotolerance of human cultured cells by tardigrade-unique protein.</title>
        <authorList>
            <person name="Hashimoto T."/>
            <person name="Horikawa D.D."/>
            <person name="Saito Y."/>
            <person name="Kuwahara H."/>
            <person name="Kozuka-Hata H."/>
            <person name="Shin-I T."/>
            <person name="Minakuchi Y."/>
            <person name="Ohishi K."/>
            <person name="Motoyama A."/>
            <person name="Aizu T."/>
            <person name="Enomoto A."/>
            <person name="Kondo K."/>
            <person name="Tanaka S."/>
            <person name="Hara Y."/>
            <person name="Koshikawa S."/>
            <person name="Sagara H."/>
            <person name="Miura T."/>
            <person name="Yokobori S."/>
            <person name="Miyagawa K."/>
            <person name="Suzuki Y."/>
            <person name="Kubo T."/>
            <person name="Oyama M."/>
            <person name="Kohara Y."/>
            <person name="Fujiyama A."/>
            <person name="Arakawa K."/>
            <person name="Katayama T."/>
            <person name="Toyoda A."/>
            <person name="Kunieda T."/>
        </authorList>
    </citation>
    <scope>NUCLEOTIDE SEQUENCE [LARGE SCALE GENOMIC DNA]</scope>
    <source>
        <strain evidence="2 3">YOKOZUNA-1</strain>
    </source>
</reference>
<proteinExistence type="predicted"/>
<evidence type="ECO:0000313" key="2">
    <source>
        <dbReference type="EMBL" id="GAU99866.1"/>
    </source>
</evidence>
<dbReference type="SUPFAM" id="SSF50978">
    <property type="entry name" value="WD40 repeat-like"/>
    <property type="match status" value="1"/>
</dbReference>
<dbReference type="Gene3D" id="2.130.10.10">
    <property type="entry name" value="YVTN repeat-like/Quinoprotein amine dehydrogenase"/>
    <property type="match status" value="1"/>
</dbReference>
<sequence>MHYESELSQREPTKLTELPVELLERLGQYLSPKDLLQSVPAAHPYLNNVFSDQYWRSRVRRNFPEAPPDDVPRPFRTCLASGRSKTSERSSWKQYGAHLEWRHRQFARNHLTSTSNSLSNAAATFTALSFADQGNLVLYALANDKGRIHVTTTASLGKDEWSDAVNSQHVMHKHQRTCTQIQSSWSRISSAGSWDSRIAIYDLQPFQLQYLLETGSQVDAHAFMDQHHIVVKTRDGTISLFDVRASLQSPVQHIPAFQRDCTFICSLLCDDRTVITGGDERDFNWLKRIDLRTNHVVANAQVCKFEPNFNTQDGSALHLSEGVLWVGGLTSDAVAYSPSTLEVLHDFGPSFGLPVKKSRRVCGLHYNERQLLLVKNNSCTMLDIWKKPKVIWKHAPEIYCSHMDFDYKRSMMLVCGYDFKNPGPNGEPAAVMKLLKPDENFT</sequence>
<feature type="domain" description="F-box" evidence="1">
    <location>
        <begin position="12"/>
        <end position="58"/>
    </location>
</feature>
<dbReference type="SUPFAM" id="SSF81383">
    <property type="entry name" value="F-box domain"/>
    <property type="match status" value="1"/>
</dbReference>
<dbReference type="InterPro" id="IPR001810">
    <property type="entry name" value="F-box_dom"/>
</dbReference>
<evidence type="ECO:0000313" key="3">
    <source>
        <dbReference type="Proteomes" id="UP000186922"/>
    </source>
</evidence>
<dbReference type="AlphaFoldDB" id="A0A1D1VDZ9"/>
<comment type="caution">
    <text evidence="2">The sequence shown here is derived from an EMBL/GenBank/DDBJ whole genome shotgun (WGS) entry which is preliminary data.</text>
</comment>